<comment type="catalytic activity">
    <reaction evidence="8">
        <text>adenosine + phosphate = alpha-D-ribose 1-phosphate + adenine</text>
        <dbReference type="Rhea" id="RHEA:27642"/>
        <dbReference type="ChEBI" id="CHEBI:16335"/>
        <dbReference type="ChEBI" id="CHEBI:16708"/>
        <dbReference type="ChEBI" id="CHEBI:43474"/>
        <dbReference type="ChEBI" id="CHEBI:57720"/>
        <dbReference type="EC" id="2.4.2.1"/>
    </reaction>
    <physiologicalReaction direction="left-to-right" evidence="8">
        <dbReference type="Rhea" id="RHEA:27643"/>
    </physiologicalReaction>
</comment>
<dbReference type="CDD" id="cd16833">
    <property type="entry name" value="YfiH"/>
    <property type="match status" value="1"/>
</dbReference>
<keyword evidence="3" id="KW-0808">Transferase</keyword>
<comment type="catalytic activity">
    <reaction evidence="1">
        <text>inosine + phosphate = alpha-D-ribose 1-phosphate + hypoxanthine</text>
        <dbReference type="Rhea" id="RHEA:27646"/>
        <dbReference type="ChEBI" id="CHEBI:17368"/>
        <dbReference type="ChEBI" id="CHEBI:17596"/>
        <dbReference type="ChEBI" id="CHEBI:43474"/>
        <dbReference type="ChEBI" id="CHEBI:57720"/>
        <dbReference type="EC" id="2.4.2.1"/>
    </reaction>
    <physiologicalReaction direction="left-to-right" evidence="1">
        <dbReference type="Rhea" id="RHEA:27647"/>
    </physiologicalReaction>
</comment>
<dbReference type="STRING" id="907348.TresaDRAFT_1174"/>
<dbReference type="PANTHER" id="PTHR30616:SF2">
    <property type="entry name" value="PURINE NUCLEOSIDE PHOSPHORYLASE LACC1"/>
    <property type="match status" value="1"/>
</dbReference>
<keyword evidence="6" id="KW-0862">Zinc</keyword>
<dbReference type="RefSeq" id="WP_002704893.1">
    <property type="nucleotide sequence ID" value="NZ_AGRW01000049.1"/>
</dbReference>
<evidence type="ECO:0008006" key="12">
    <source>
        <dbReference type="Google" id="ProtNLM"/>
    </source>
</evidence>
<sequence length="279" mass="29436">MAEPNVISVSESVSPSDEFALFPFFSCGRPVPGAVWGMSLLRAGSMRFRWNERNDNRKKIIDFVSSAVGNSRKMALSPVELVHSKKVVESSVAGDTEGIVADGIVTKNPSVVPVVTVADCVPIFLYDPKTGAVGALHSGWKGTGIAAEGVSMMADKFGSDAGSLLAAIGPHIGGCCYNIDRDRAGFFAGTFGKTCVSEKNGGFFLSLTEANLAVLRSAGIRDENITVSSDCTCCSSFPDGSPVFGSFRRQSAPLPPTVTADERSRAMTVQSALAFLFPF</sequence>
<comment type="caution">
    <text evidence="10">The sequence shown here is derived from an EMBL/GenBank/DDBJ whole genome shotgun (WGS) entry which is preliminary data.</text>
</comment>
<dbReference type="Proteomes" id="UP000003571">
    <property type="component" value="Unassembled WGS sequence"/>
</dbReference>
<evidence type="ECO:0000256" key="3">
    <source>
        <dbReference type="ARBA" id="ARBA00022679"/>
    </source>
</evidence>
<organism evidence="10 11">
    <name type="scientific">Treponema saccharophilum DSM 2985</name>
    <dbReference type="NCBI Taxonomy" id="907348"/>
    <lineage>
        <taxon>Bacteria</taxon>
        <taxon>Pseudomonadati</taxon>
        <taxon>Spirochaetota</taxon>
        <taxon>Spirochaetia</taxon>
        <taxon>Spirochaetales</taxon>
        <taxon>Treponemataceae</taxon>
        <taxon>Treponema</taxon>
    </lineage>
</organism>
<comment type="catalytic activity">
    <reaction evidence="9">
        <text>S-methyl-5'-thioadenosine + phosphate = 5-(methylsulfanyl)-alpha-D-ribose 1-phosphate + adenine</text>
        <dbReference type="Rhea" id="RHEA:11852"/>
        <dbReference type="ChEBI" id="CHEBI:16708"/>
        <dbReference type="ChEBI" id="CHEBI:17509"/>
        <dbReference type="ChEBI" id="CHEBI:43474"/>
        <dbReference type="ChEBI" id="CHEBI:58533"/>
        <dbReference type="EC" id="2.4.2.28"/>
    </reaction>
    <physiologicalReaction direction="left-to-right" evidence="9">
        <dbReference type="Rhea" id="RHEA:11853"/>
    </physiologicalReaction>
</comment>
<dbReference type="GO" id="GO:0016787">
    <property type="term" value="F:hydrolase activity"/>
    <property type="evidence" value="ECO:0007669"/>
    <property type="project" value="UniProtKB-KW"/>
</dbReference>
<evidence type="ECO:0000256" key="1">
    <source>
        <dbReference type="ARBA" id="ARBA00000553"/>
    </source>
</evidence>
<evidence type="ECO:0000256" key="9">
    <source>
        <dbReference type="ARBA" id="ARBA00049893"/>
    </source>
</evidence>
<dbReference type="EMBL" id="AGRW01000049">
    <property type="protein sequence ID" value="EIC01565.1"/>
    <property type="molecule type" value="Genomic_DNA"/>
</dbReference>
<evidence type="ECO:0000256" key="4">
    <source>
        <dbReference type="ARBA" id="ARBA00022723"/>
    </source>
</evidence>
<evidence type="ECO:0000256" key="6">
    <source>
        <dbReference type="ARBA" id="ARBA00022833"/>
    </source>
</evidence>
<comment type="similarity">
    <text evidence="2">Belongs to the purine nucleoside phosphorylase YfiH/LACC1 family.</text>
</comment>
<dbReference type="eggNOG" id="COG1496">
    <property type="taxonomic scope" value="Bacteria"/>
</dbReference>
<evidence type="ECO:0000256" key="2">
    <source>
        <dbReference type="ARBA" id="ARBA00007353"/>
    </source>
</evidence>
<dbReference type="PATRIC" id="fig|907348.3.peg.1817"/>
<dbReference type="InterPro" id="IPR011324">
    <property type="entry name" value="Cytotoxic_necrot_fac-like_cat"/>
</dbReference>
<evidence type="ECO:0000256" key="8">
    <source>
        <dbReference type="ARBA" id="ARBA00048968"/>
    </source>
</evidence>
<keyword evidence="4" id="KW-0479">Metal-binding</keyword>
<accession>H7ELM4</accession>
<dbReference type="InterPro" id="IPR003730">
    <property type="entry name" value="Cu_polyphenol_OxRdtase"/>
</dbReference>
<evidence type="ECO:0000256" key="7">
    <source>
        <dbReference type="ARBA" id="ARBA00047989"/>
    </source>
</evidence>
<dbReference type="GO" id="GO:0005507">
    <property type="term" value="F:copper ion binding"/>
    <property type="evidence" value="ECO:0007669"/>
    <property type="project" value="TreeGrafter"/>
</dbReference>
<proteinExistence type="inferred from homology"/>
<evidence type="ECO:0000256" key="5">
    <source>
        <dbReference type="ARBA" id="ARBA00022801"/>
    </source>
</evidence>
<dbReference type="InterPro" id="IPR038371">
    <property type="entry name" value="Cu_polyphenol_OxRdtase_sf"/>
</dbReference>
<dbReference type="AlphaFoldDB" id="H7ELM4"/>
<reference evidence="10 11" key="1">
    <citation type="submission" date="2011-09" db="EMBL/GenBank/DDBJ databases">
        <title>The draft genome of Treponema saccharophilum DSM 2985.</title>
        <authorList>
            <consortium name="US DOE Joint Genome Institute (JGI-PGF)"/>
            <person name="Lucas S."/>
            <person name="Copeland A."/>
            <person name="Lapidus A."/>
            <person name="Glavina del Rio T."/>
            <person name="Dalin E."/>
            <person name="Tice H."/>
            <person name="Bruce D."/>
            <person name="Goodwin L."/>
            <person name="Pitluck S."/>
            <person name="Peters L."/>
            <person name="Kyrpides N."/>
            <person name="Mavromatis K."/>
            <person name="Ivanova N."/>
            <person name="Markowitz V."/>
            <person name="Cheng J.-F."/>
            <person name="Hugenholtz P."/>
            <person name="Woyke T."/>
            <person name="Wu D."/>
            <person name="Gronow S."/>
            <person name="Wellnitz S."/>
            <person name="Brambilla E."/>
            <person name="Klenk H.-P."/>
            <person name="Eisen J.A."/>
        </authorList>
    </citation>
    <scope>NUCLEOTIDE SEQUENCE [LARGE SCALE GENOMIC DNA]</scope>
    <source>
        <strain evidence="10 11">DSM 2985</strain>
    </source>
</reference>
<gene>
    <name evidence="10" type="ORF">TresaDRAFT_1174</name>
</gene>
<dbReference type="PANTHER" id="PTHR30616">
    <property type="entry name" value="UNCHARACTERIZED PROTEIN YFIH"/>
    <property type="match status" value="1"/>
</dbReference>
<evidence type="ECO:0000313" key="10">
    <source>
        <dbReference type="EMBL" id="EIC01565.1"/>
    </source>
</evidence>
<name>H7ELM4_9SPIR</name>
<dbReference type="SUPFAM" id="SSF64438">
    <property type="entry name" value="CNF1/YfiH-like putative cysteine hydrolases"/>
    <property type="match status" value="1"/>
</dbReference>
<dbReference type="Gene3D" id="3.60.140.10">
    <property type="entry name" value="CNF1/YfiH-like putative cysteine hydrolases"/>
    <property type="match status" value="1"/>
</dbReference>
<evidence type="ECO:0000313" key="11">
    <source>
        <dbReference type="Proteomes" id="UP000003571"/>
    </source>
</evidence>
<comment type="catalytic activity">
    <reaction evidence="7">
        <text>adenosine + H2O + H(+) = inosine + NH4(+)</text>
        <dbReference type="Rhea" id="RHEA:24408"/>
        <dbReference type="ChEBI" id="CHEBI:15377"/>
        <dbReference type="ChEBI" id="CHEBI:15378"/>
        <dbReference type="ChEBI" id="CHEBI:16335"/>
        <dbReference type="ChEBI" id="CHEBI:17596"/>
        <dbReference type="ChEBI" id="CHEBI:28938"/>
        <dbReference type="EC" id="3.5.4.4"/>
    </reaction>
    <physiologicalReaction direction="left-to-right" evidence="7">
        <dbReference type="Rhea" id="RHEA:24409"/>
    </physiologicalReaction>
</comment>
<protein>
    <recommendedName>
        <fullName evidence="12">Laccase domain-containing protein</fullName>
    </recommendedName>
</protein>
<dbReference type="Pfam" id="PF02578">
    <property type="entry name" value="Cu-oxidase_4"/>
    <property type="match status" value="1"/>
</dbReference>
<dbReference type="OrthoDB" id="4279at2"/>
<keyword evidence="11" id="KW-1185">Reference proteome</keyword>
<keyword evidence="5" id="KW-0378">Hydrolase</keyword>
<dbReference type="GO" id="GO:0017061">
    <property type="term" value="F:S-methyl-5-thioadenosine phosphorylase activity"/>
    <property type="evidence" value="ECO:0007669"/>
    <property type="project" value="UniProtKB-EC"/>
</dbReference>